<dbReference type="EMBL" id="JAVFHQ010000074">
    <property type="protein sequence ID" value="KAK4540127.1"/>
    <property type="molecule type" value="Genomic_DNA"/>
</dbReference>
<dbReference type="Proteomes" id="UP001324427">
    <property type="component" value="Unassembled WGS sequence"/>
</dbReference>
<evidence type="ECO:0000313" key="1">
    <source>
        <dbReference type="EMBL" id="KAK4540127.1"/>
    </source>
</evidence>
<dbReference type="AlphaFoldDB" id="A0AAV9J5I5"/>
<gene>
    <name evidence="1" type="ORF">LTR36_009792</name>
</gene>
<comment type="caution">
    <text evidence="1">The sequence shown here is derived from an EMBL/GenBank/DDBJ whole genome shotgun (WGS) entry which is preliminary data.</text>
</comment>
<proteinExistence type="predicted"/>
<organism evidence="1 2">
    <name type="scientific">Oleoguttula mirabilis</name>
    <dbReference type="NCBI Taxonomy" id="1507867"/>
    <lineage>
        <taxon>Eukaryota</taxon>
        <taxon>Fungi</taxon>
        <taxon>Dikarya</taxon>
        <taxon>Ascomycota</taxon>
        <taxon>Pezizomycotina</taxon>
        <taxon>Dothideomycetes</taxon>
        <taxon>Dothideomycetidae</taxon>
        <taxon>Mycosphaerellales</taxon>
        <taxon>Teratosphaeriaceae</taxon>
        <taxon>Oleoguttula</taxon>
    </lineage>
</organism>
<reference evidence="1 2" key="1">
    <citation type="submission" date="2021-11" db="EMBL/GenBank/DDBJ databases">
        <title>Black yeast isolated from Biological Soil Crust.</title>
        <authorList>
            <person name="Kurbessoian T."/>
        </authorList>
    </citation>
    <scope>NUCLEOTIDE SEQUENCE [LARGE SCALE GENOMIC DNA]</scope>
    <source>
        <strain evidence="1 2">CCFEE 5522</strain>
    </source>
</reference>
<keyword evidence="2" id="KW-1185">Reference proteome</keyword>
<evidence type="ECO:0000313" key="2">
    <source>
        <dbReference type="Proteomes" id="UP001324427"/>
    </source>
</evidence>
<name>A0AAV9J5I5_9PEZI</name>
<accession>A0AAV9J5I5</accession>
<sequence length="205" mass="23355">MRFKMHNYLVVPAELRNRIWFYALQDQPQVSDGSALELMDPCTNYHTAGADEFTPAVTRLSRQIRSEVLPIALATTVIEIKYTNFGGRDRALQWLISIGNLARFIRRVKVYAVVSVARATLDIELMNVPGLVQFSVECFHGDNPVSGRRAHVAKKLWTLKKSLMDRFYGRRERKLSSNDWVGVLQLVDGFFDRSYAPFPFAGVNA</sequence>
<protein>
    <submittedName>
        <fullName evidence="1">Uncharacterized protein</fullName>
    </submittedName>
</protein>